<feature type="region of interest" description="Disordered" evidence="7">
    <location>
        <begin position="604"/>
        <end position="686"/>
    </location>
</feature>
<organism evidence="8 9">
    <name type="scientific">Phlebotomus papatasi</name>
    <name type="common">Sandfly</name>
    <dbReference type="NCBI Taxonomy" id="29031"/>
    <lineage>
        <taxon>Eukaryota</taxon>
        <taxon>Metazoa</taxon>
        <taxon>Ecdysozoa</taxon>
        <taxon>Arthropoda</taxon>
        <taxon>Hexapoda</taxon>
        <taxon>Insecta</taxon>
        <taxon>Pterygota</taxon>
        <taxon>Neoptera</taxon>
        <taxon>Endopterygota</taxon>
        <taxon>Diptera</taxon>
        <taxon>Nematocera</taxon>
        <taxon>Psychodoidea</taxon>
        <taxon>Psychodidae</taxon>
        <taxon>Phlebotomus</taxon>
        <taxon>Phlebotomus</taxon>
    </lineage>
</organism>
<feature type="compositionally biased region" description="Basic and acidic residues" evidence="7">
    <location>
        <begin position="806"/>
        <end position="834"/>
    </location>
</feature>
<evidence type="ECO:0000256" key="1">
    <source>
        <dbReference type="ARBA" id="ARBA00004370"/>
    </source>
</evidence>
<feature type="coiled-coil region" evidence="6">
    <location>
        <begin position="1369"/>
        <end position="1396"/>
    </location>
</feature>
<feature type="compositionally biased region" description="Basic and acidic residues" evidence="7">
    <location>
        <begin position="604"/>
        <end position="616"/>
    </location>
</feature>
<feature type="compositionally biased region" description="Polar residues" evidence="7">
    <location>
        <begin position="922"/>
        <end position="934"/>
    </location>
</feature>
<name>A0A1B0DC93_PHLPP</name>
<protein>
    <recommendedName>
        <fullName evidence="10">KASH domain-containing protein</fullName>
    </recommendedName>
</protein>
<keyword evidence="6" id="KW-0175">Coiled coil</keyword>
<dbReference type="VEuPathDB" id="VectorBase:PPAI005432"/>
<dbReference type="GO" id="GO:0005737">
    <property type="term" value="C:cytoplasm"/>
    <property type="evidence" value="ECO:0007669"/>
    <property type="project" value="TreeGrafter"/>
</dbReference>
<feature type="compositionally biased region" description="Acidic residues" evidence="7">
    <location>
        <begin position="768"/>
        <end position="778"/>
    </location>
</feature>
<keyword evidence="9" id="KW-1185">Reference proteome</keyword>
<keyword evidence="5" id="KW-0472">Membrane</keyword>
<dbReference type="PANTHER" id="PTHR47535">
    <property type="entry name" value="MUSCLE-SPECIFIC PROTEIN 300 KDA, ISOFORM G"/>
    <property type="match status" value="1"/>
</dbReference>
<feature type="region of interest" description="Disordered" evidence="7">
    <location>
        <begin position="886"/>
        <end position="951"/>
    </location>
</feature>
<dbReference type="SUPFAM" id="SSF46966">
    <property type="entry name" value="Spectrin repeat"/>
    <property type="match status" value="2"/>
</dbReference>
<evidence type="ECO:0000256" key="7">
    <source>
        <dbReference type="SAM" id="MobiDB-lite"/>
    </source>
</evidence>
<dbReference type="PANTHER" id="PTHR47535:SF10">
    <property type="entry name" value="MUSCLE-SPECIFIC PROTEIN 300 KDA"/>
    <property type="match status" value="1"/>
</dbReference>
<feature type="region of interest" description="Disordered" evidence="7">
    <location>
        <begin position="965"/>
        <end position="1019"/>
    </location>
</feature>
<evidence type="ECO:0000256" key="4">
    <source>
        <dbReference type="ARBA" id="ARBA00022989"/>
    </source>
</evidence>
<feature type="region of interest" description="Disordered" evidence="7">
    <location>
        <begin position="707"/>
        <end position="847"/>
    </location>
</feature>
<feature type="compositionally biased region" description="Basic residues" evidence="7">
    <location>
        <begin position="783"/>
        <end position="794"/>
    </location>
</feature>
<dbReference type="EMBL" id="AJVK01030675">
    <property type="status" value="NOT_ANNOTATED_CDS"/>
    <property type="molecule type" value="Genomic_DNA"/>
</dbReference>
<keyword evidence="4" id="KW-1133">Transmembrane helix</keyword>
<evidence type="ECO:0008006" key="10">
    <source>
        <dbReference type="Google" id="ProtNLM"/>
    </source>
</evidence>
<feature type="compositionally biased region" description="Basic and acidic residues" evidence="7">
    <location>
        <begin position="746"/>
        <end position="762"/>
    </location>
</feature>
<feature type="region of interest" description="Disordered" evidence="7">
    <location>
        <begin position="1028"/>
        <end position="1047"/>
    </location>
</feature>
<accession>A0A1B0DC93</accession>
<dbReference type="EnsemblMetazoa" id="PPAI005432-RA">
    <property type="protein sequence ID" value="PPAI005432-PA"/>
    <property type="gene ID" value="PPAI005432"/>
</dbReference>
<feature type="coiled-coil region" evidence="6">
    <location>
        <begin position="47"/>
        <end position="74"/>
    </location>
</feature>
<feature type="compositionally biased region" description="Basic and acidic residues" evidence="7">
    <location>
        <begin position="118"/>
        <end position="128"/>
    </location>
</feature>
<sequence length="2163" mass="246647">MRQMELKKYSQLQQEIENWLASIKIPSAKADQELNVLEGVQEIVVDQQKLIDDITCKEQKLQEIRDKCQEMQKQQHVKKLATTLTEQFTIILTLLETRKQSTLNYIGMLKAKEDELMKGKKDDDRDTLESMSMPEEEPDVQKMTIETQTSVREEKIVDDETQTSFPLLDPGQKDTQTAFVQTQVERRPTDNITVLHMADEEKETIEIDNQLNLPILKDERPSDVLVEAKFNQSQPGSSSRTSELVLRNVPQSFETTFVEPDETTTEVVVDADGTKRIIVRKVKRTRLQREIVMQSVTVGAEQIPQVQEETIIEEIPVIPGQEAQEVTLKGVPIREGDVTYVDREHLERLPTPEPLARKPGYETSTVRAIVQHVTRKVIRKTRKIIKRVTIVDGKEHVTEEVVEEPEEVEISEEDIPNININLTSGDLPGQEVSGDVEEKDEVTYEIVKTVSGKEGGEEESAALEIKEKVREIAPVEEEDATEARSEPMAEEIPAQKELILTDVKEIWPKTATIDEIPVHLLDTVSMGDDDTVEKAIDHTTADIWPTNPNIGADVDLQRYGVSVTEVEHVIETIEKDPEEKSVEIAEKSEIEELKAKAEVVEAEVRPVDEVQEERGPSKPFPAEASPPSPSEPSTPGEAPKEPEEVSVQEEREPAEPPSPSKPSTPGETPKEPEEIHPSEEEAERTRIKVTLPSLISSAESSLTVNLKMEPSEHTKVNVNLTEEISLTPAPEVPQPESPKIPTPEKIVLEVYERVSGSDDQEVRQTGYEAEDITVDDAGEESRKSKRKKKRKQKIKAKEDEPTEVPKATEETQEPKEPKEPKEPTIQEGVEKEITPDESYASISEYEADSVRIMEESVIKSPSPDDLQPMPSELVTAVPVIDTMYVEESEQQTSLPYEEATREEVVPHESPQKEAVIQEEHSVQTSPTHQPTMEISQQTSPEPETEQQETEAQTIVIESTEVEIQTTPIKLADEEPSAEVLLPKPEVSSEEIQTEPVAFEEKTEPVAPIETTDSTSQTIVLDTREQYLQTSPVESPEHHPRESMVNPEEDVNRIAATIVDEIVRAIPTPTATQETNTESVTIQEATMQTSPEPIIQATAAPEEDSSLSTTTSEPYEIQVEASLVYPQGGQMQKIPENFSVEVTRSFDLDDRDAPRSYHEILEIPSGEASSKPKTVTISMIKKTVVDELFDQPDPEEEQKKVERLLEGRLKMSQEARSSPLSNVLHLATLEESQTEEPAQERLEALQGNLLELEDAIQRQDPVVIQRTVTIIFEKISIWLETIEYRVYVTRQSATSGPTEKKIGEFNELRNELECIQGYVEHLRRDLEQPMEDVEGENMVQCVNVIVDHLRAIDNVTQSSEQQVQEDFRRFSDYQMNVDELQLNIQQLKSNLDRIVSEEMGLDRKLQLLDEFDDINRAFGKEVQRLIHVARGLERDFPEKETPEQIFMCREMVSNLDGNINMERNRLNQLVNLAQEYEQTLNEFAKIILIADSLVESQITTTNLDNLQNEIQKHRKFFVNLSHCRAILESLEMNLDPVTREKHTQLHQNLHESATIILDKASDRAQRLSMAASRWTVLERGMKEEKQWLQIAQQRIPDLSDVTSTDYDQYINMYQSLSADIAHHHAKLVQLTTTAVKLQELVSASNVEDDCNEQLFMILKLKEDVALHLKKLLKFRQYWILYETTTDKIEQWITTSEHHLEKIEIPKLFRDYPLEHMRLFWDIKAEFELYNSIKNDASGNLSRALEVVPIADELLQKEFHERLESKWMSVEDKIQKIQKSIVDSMSASNVPTNEKLQLLQKELEELEKSMAGIKGIIKNQDELQLYIERMQILNSRVVIVGTELGRIGLTSSSDSERIGRLFGVSHRISMQISEELDGALVLQDQLNKISHGIIRMRLLQQSSGETLDQCEAIELSGSEIVENALYDCQRVHNDLKSHWQGIMELRQLLHTLPMRLKISVSPVMLERDISQLQDEHVLLESRCEKILNALRGALHLWKTFERQLEQVQQSIQQTDYMVELLKVHGQVDYERLVKATERLQTLHGIHVFSFVKFQGLHGDLDSNEDLLEDLKCSAEPLIEICSTEVAHKIEVAVQETIQAWNETSQNLTDLCNKYQRAVRLWQQYRDATEALINWVDEKEGNLKIMDPNGELQYIKVRLIINSFIF</sequence>
<evidence type="ECO:0000256" key="5">
    <source>
        <dbReference type="ARBA" id="ARBA00023136"/>
    </source>
</evidence>
<evidence type="ECO:0000313" key="9">
    <source>
        <dbReference type="Proteomes" id="UP000092462"/>
    </source>
</evidence>
<comment type="subcellular location">
    <subcellularLocation>
        <location evidence="1">Membrane</location>
    </subcellularLocation>
</comment>
<dbReference type="Proteomes" id="UP000092462">
    <property type="component" value="Unassembled WGS sequence"/>
</dbReference>
<reference evidence="8" key="1">
    <citation type="submission" date="2022-08" db="UniProtKB">
        <authorList>
            <consortium name="EnsemblMetazoa"/>
        </authorList>
    </citation>
    <scope>IDENTIFICATION</scope>
    <source>
        <strain evidence="8">Israel</strain>
    </source>
</reference>
<feature type="compositionally biased region" description="Basic and acidic residues" evidence="7">
    <location>
        <begin position="898"/>
        <end position="921"/>
    </location>
</feature>
<feature type="compositionally biased region" description="Pro residues" evidence="7">
    <location>
        <begin position="730"/>
        <end position="741"/>
    </location>
</feature>
<proteinExistence type="predicted"/>
<dbReference type="Gene3D" id="1.20.58.60">
    <property type="match status" value="2"/>
</dbReference>
<feature type="compositionally biased region" description="Basic and acidic residues" evidence="7">
    <location>
        <begin position="638"/>
        <end position="654"/>
    </location>
</feature>
<dbReference type="GO" id="GO:0007097">
    <property type="term" value="P:nuclear migration"/>
    <property type="evidence" value="ECO:0007669"/>
    <property type="project" value="TreeGrafter"/>
</dbReference>
<feature type="coiled-coil region" evidence="6">
    <location>
        <begin position="1458"/>
        <end position="1485"/>
    </location>
</feature>
<evidence type="ECO:0000256" key="3">
    <source>
        <dbReference type="ARBA" id="ARBA00022737"/>
    </source>
</evidence>
<dbReference type="InterPro" id="IPR052403">
    <property type="entry name" value="LINC-complex_assoc"/>
</dbReference>
<dbReference type="GO" id="GO:0034993">
    <property type="term" value="C:meiotic nuclear membrane microtubule tethering complex"/>
    <property type="evidence" value="ECO:0007669"/>
    <property type="project" value="TreeGrafter"/>
</dbReference>
<feature type="coiled-coil region" evidence="6">
    <location>
        <begin position="1787"/>
        <end position="1814"/>
    </location>
</feature>
<dbReference type="GO" id="GO:0005640">
    <property type="term" value="C:nuclear outer membrane"/>
    <property type="evidence" value="ECO:0007669"/>
    <property type="project" value="TreeGrafter"/>
</dbReference>
<feature type="region of interest" description="Disordered" evidence="7">
    <location>
        <begin position="118"/>
        <end position="138"/>
    </location>
</feature>
<dbReference type="GO" id="GO:0051015">
    <property type="term" value="F:actin filament binding"/>
    <property type="evidence" value="ECO:0007669"/>
    <property type="project" value="TreeGrafter"/>
</dbReference>
<evidence type="ECO:0000256" key="6">
    <source>
        <dbReference type="SAM" id="Coils"/>
    </source>
</evidence>
<evidence type="ECO:0000256" key="2">
    <source>
        <dbReference type="ARBA" id="ARBA00022692"/>
    </source>
</evidence>
<keyword evidence="3" id="KW-0677">Repeat</keyword>
<dbReference type="VEuPathDB" id="VectorBase:PPAPM1_011443"/>
<feature type="compositionally biased region" description="Polar residues" evidence="7">
    <location>
        <begin position="1010"/>
        <end position="1019"/>
    </location>
</feature>
<keyword evidence="2" id="KW-0812">Transmembrane</keyword>
<feature type="compositionally biased region" description="Basic and acidic residues" evidence="7">
    <location>
        <begin position="668"/>
        <end position="686"/>
    </location>
</feature>
<evidence type="ECO:0000313" key="8">
    <source>
        <dbReference type="EnsemblMetazoa" id="PPAI005432-PA"/>
    </source>
</evidence>